<feature type="domain" description="LIM zinc-binding" evidence="6">
    <location>
        <begin position="66"/>
        <end position="125"/>
    </location>
</feature>
<evidence type="ECO:0000256" key="5">
    <source>
        <dbReference type="SAM" id="MobiDB-lite"/>
    </source>
</evidence>
<name>A0A5E4R6L5_9NEOP</name>
<feature type="region of interest" description="Disordered" evidence="5">
    <location>
        <begin position="1"/>
        <end position="50"/>
    </location>
</feature>
<evidence type="ECO:0000313" key="8">
    <source>
        <dbReference type="Proteomes" id="UP000324832"/>
    </source>
</evidence>
<organism evidence="7 8">
    <name type="scientific">Leptidea sinapis</name>
    <dbReference type="NCBI Taxonomy" id="189913"/>
    <lineage>
        <taxon>Eukaryota</taxon>
        <taxon>Metazoa</taxon>
        <taxon>Ecdysozoa</taxon>
        <taxon>Arthropoda</taxon>
        <taxon>Hexapoda</taxon>
        <taxon>Insecta</taxon>
        <taxon>Pterygota</taxon>
        <taxon>Neoptera</taxon>
        <taxon>Endopterygota</taxon>
        <taxon>Lepidoptera</taxon>
        <taxon>Glossata</taxon>
        <taxon>Ditrysia</taxon>
        <taxon>Papilionoidea</taxon>
        <taxon>Pieridae</taxon>
        <taxon>Dismorphiinae</taxon>
        <taxon>Leptidea</taxon>
    </lineage>
</organism>
<dbReference type="GO" id="GO:0046872">
    <property type="term" value="F:metal ion binding"/>
    <property type="evidence" value="ECO:0007669"/>
    <property type="project" value="UniProtKB-KW"/>
</dbReference>
<reference evidence="7 8" key="1">
    <citation type="submission" date="2017-07" db="EMBL/GenBank/DDBJ databases">
        <authorList>
            <person name="Talla V."/>
            <person name="Backstrom N."/>
        </authorList>
    </citation>
    <scope>NUCLEOTIDE SEQUENCE [LARGE SCALE GENOMIC DNA]</scope>
</reference>
<evidence type="ECO:0000259" key="6">
    <source>
        <dbReference type="PROSITE" id="PS50023"/>
    </source>
</evidence>
<feature type="compositionally biased region" description="Polar residues" evidence="5">
    <location>
        <begin position="1"/>
        <end position="25"/>
    </location>
</feature>
<gene>
    <name evidence="7" type="ORF">LSINAPIS_LOCUS15439</name>
</gene>
<keyword evidence="3 4" id="KW-0440">LIM domain</keyword>
<accession>A0A5E4R6L5</accession>
<dbReference type="SMART" id="SM00132">
    <property type="entry name" value="LIM"/>
    <property type="match status" value="1"/>
</dbReference>
<protein>
    <recommendedName>
        <fullName evidence="6">LIM zinc-binding domain-containing protein</fullName>
    </recommendedName>
</protein>
<sequence length="125" mass="14475">MATTIEASQSLIQSESRVTHSYQEVSETRQIKKKKSSRRHKDEGSISVSKSSEKLCKKMKAAEENPSCVKCSRPVYAMERIKAEKRTWHKECFRCVQCDKQLTGTKEASNDHLREQPRRITARCR</sequence>
<keyword evidence="1 4" id="KW-0479">Metal-binding</keyword>
<dbReference type="SUPFAM" id="SSF57716">
    <property type="entry name" value="Glucocorticoid receptor-like (DNA-binding domain)"/>
    <property type="match status" value="1"/>
</dbReference>
<dbReference type="AlphaFoldDB" id="A0A5E4R6L5"/>
<dbReference type="PROSITE" id="PS50023">
    <property type="entry name" value="LIM_DOMAIN_2"/>
    <property type="match status" value="1"/>
</dbReference>
<dbReference type="Proteomes" id="UP000324832">
    <property type="component" value="Unassembled WGS sequence"/>
</dbReference>
<dbReference type="EMBL" id="FZQP02007058">
    <property type="protein sequence ID" value="VVD06000.1"/>
    <property type="molecule type" value="Genomic_DNA"/>
</dbReference>
<proteinExistence type="predicted"/>
<dbReference type="Gene3D" id="2.10.110.10">
    <property type="entry name" value="Cysteine Rich Protein"/>
    <property type="match status" value="1"/>
</dbReference>
<keyword evidence="2 4" id="KW-0862">Zinc</keyword>
<dbReference type="PROSITE" id="PS00478">
    <property type="entry name" value="LIM_DOMAIN_1"/>
    <property type="match status" value="1"/>
</dbReference>
<keyword evidence="8" id="KW-1185">Reference proteome</keyword>
<evidence type="ECO:0000256" key="3">
    <source>
        <dbReference type="ARBA" id="ARBA00023038"/>
    </source>
</evidence>
<evidence type="ECO:0000313" key="7">
    <source>
        <dbReference type="EMBL" id="VVD06000.1"/>
    </source>
</evidence>
<dbReference type="PANTHER" id="PTHR24206">
    <property type="entry name" value="OS06G0237300 PROTEIN"/>
    <property type="match status" value="1"/>
</dbReference>
<evidence type="ECO:0000256" key="1">
    <source>
        <dbReference type="ARBA" id="ARBA00022723"/>
    </source>
</evidence>
<dbReference type="InterPro" id="IPR001781">
    <property type="entry name" value="Znf_LIM"/>
</dbReference>
<evidence type="ECO:0000256" key="4">
    <source>
        <dbReference type="PROSITE-ProRule" id="PRU00125"/>
    </source>
</evidence>
<evidence type="ECO:0000256" key="2">
    <source>
        <dbReference type="ARBA" id="ARBA00022833"/>
    </source>
</evidence>
<dbReference type="Pfam" id="PF00412">
    <property type="entry name" value="LIM"/>
    <property type="match status" value="1"/>
</dbReference>